<protein>
    <submittedName>
        <fullName evidence="2">Diguanylate phosphodiesterase</fullName>
    </submittedName>
</protein>
<keyword evidence="3" id="KW-1185">Reference proteome</keyword>
<dbReference type="OrthoDB" id="9804751at2"/>
<sequence>MEATILTVDSFQPIFVARQTIYDGQRRPWGYKLFFRGSLDAQSADIDDPDRATANVIADGFYLAQQGIEPGKKILFNIPNGLLRKSMAQAFPPQQVIPQLDKSSNPDAAITAAAQQLKDAGYPVAVSLPCYDSLLKLADVIILDILGRKEGEIAAVVQKLKRYPGILLAMKIEEQQQFDLARGLGFRLFQGFYFSKPVLLPGRKISPAASARLKLIQELSSSDFDLASLAATISSDPSLSYRLLKFINSIAFSLPNKIRSIQQAIALIGQHQLRQWLMAVTLSDLDTKIASEDHYFTSIQRARFLELLAECMPDPPFSKETMSLIGLFSMLDVLLGQTMLEILEQFPLEDNVVRTLTREDPETSQWLTLAESVENGRWNEVDALLARHGLSLTQAAVSYNMSMIWANEVMGSAA</sequence>
<evidence type="ECO:0000313" key="3">
    <source>
        <dbReference type="Proteomes" id="UP000448292"/>
    </source>
</evidence>
<dbReference type="AlphaFoldDB" id="A0A7M3MEM4"/>
<dbReference type="Gene3D" id="1.10.3210.10">
    <property type="entry name" value="Hypothetical protein af1432"/>
    <property type="match status" value="1"/>
</dbReference>
<dbReference type="RefSeq" id="WP_144302927.1">
    <property type="nucleotide sequence ID" value="NZ_QMIE01000007.1"/>
</dbReference>
<dbReference type="InterPro" id="IPR052340">
    <property type="entry name" value="RNase_Y/CdgJ"/>
</dbReference>
<dbReference type="PROSITE" id="PS51833">
    <property type="entry name" value="HDOD"/>
    <property type="match status" value="1"/>
</dbReference>
<dbReference type="Pfam" id="PF08668">
    <property type="entry name" value="HDOD"/>
    <property type="match status" value="1"/>
</dbReference>
<dbReference type="SUPFAM" id="SSF141868">
    <property type="entry name" value="EAL domain-like"/>
    <property type="match status" value="1"/>
</dbReference>
<gene>
    <name evidence="2" type="ORF">DPQ33_09195</name>
</gene>
<evidence type="ECO:0000259" key="1">
    <source>
        <dbReference type="PROSITE" id="PS51833"/>
    </source>
</evidence>
<feature type="domain" description="HDOD" evidence="1">
    <location>
        <begin position="205"/>
        <end position="394"/>
    </location>
</feature>
<dbReference type="SUPFAM" id="SSF109604">
    <property type="entry name" value="HD-domain/PDEase-like"/>
    <property type="match status" value="1"/>
</dbReference>
<evidence type="ECO:0000313" key="2">
    <source>
        <dbReference type="EMBL" id="TVM17348.1"/>
    </source>
</evidence>
<dbReference type="PANTHER" id="PTHR33525">
    <property type="match status" value="1"/>
</dbReference>
<dbReference type="PANTHER" id="PTHR33525:SF4">
    <property type="entry name" value="CYCLIC DI-GMP PHOSPHODIESTERASE CDGJ"/>
    <property type="match status" value="1"/>
</dbReference>
<dbReference type="InterPro" id="IPR013976">
    <property type="entry name" value="HDOD"/>
</dbReference>
<organism evidence="2 3">
    <name type="scientific">Oceanidesulfovibrio indonesiensis</name>
    <dbReference type="NCBI Taxonomy" id="54767"/>
    <lineage>
        <taxon>Bacteria</taxon>
        <taxon>Pseudomonadati</taxon>
        <taxon>Thermodesulfobacteriota</taxon>
        <taxon>Desulfovibrionia</taxon>
        <taxon>Desulfovibrionales</taxon>
        <taxon>Desulfovibrionaceae</taxon>
        <taxon>Oceanidesulfovibrio</taxon>
    </lineage>
</organism>
<comment type="caution">
    <text evidence="2">The sequence shown here is derived from an EMBL/GenBank/DDBJ whole genome shotgun (WGS) entry which is preliminary data.</text>
</comment>
<dbReference type="Gene3D" id="3.20.20.450">
    <property type="entry name" value="EAL domain"/>
    <property type="match status" value="1"/>
</dbReference>
<dbReference type="EMBL" id="QMIE01000007">
    <property type="protein sequence ID" value="TVM17348.1"/>
    <property type="molecule type" value="Genomic_DNA"/>
</dbReference>
<name>A0A7M3MEM4_9BACT</name>
<dbReference type="InterPro" id="IPR035919">
    <property type="entry name" value="EAL_sf"/>
</dbReference>
<dbReference type="Proteomes" id="UP000448292">
    <property type="component" value="Unassembled WGS sequence"/>
</dbReference>
<reference evidence="2 3" key="1">
    <citation type="submission" date="2018-06" db="EMBL/GenBank/DDBJ databases">
        <title>Complete genome of Desulfovibrio indonesiensis P37SLT.</title>
        <authorList>
            <person name="Crispim J.S."/>
            <person name="Vidigal P.M.P."/>
            <person name="Silva L.C.F."/>
            <person name="Laguardia C.N."/>
            <person name="Araujo L.C."/>
            <person name="Dias R.S."/>
            <person name="Sousa M.P."/>
            <person name="Paula S.O."/>
            <person name="Silva C."/>
        </authorList>
    </citation>
    <scope>NUCLEOTIDE SEQUENCE [LARGE SCALE GENOMIC DNA]</scope>
    <source>
        <strain evidence="2 3">P37SLT</strain>
    </source>
</reference>
<proteinExistence type="predicted"/>
<dbReference type="PIRSF" id="PIRSF003180">
    <property type="entry name" value="DiGMPpdiest_YuxH"/>
    <property type="match status" value="1"/>
</dbReference>
<dbReference type="InterPro" id="IPR014408">
    <property type="entry name" value="dGMP_Pdiesterase_EAL/HD-GYP"/>
</dbReference>
<accession>A0A7M3MEM4</accession>